<dbReference type="InterPro" id="IPR002491">
    <property type="entry name" value="ABC_transptr_periplasmic_BD"/>
</dbReference>
<evidence type="ECO:0000259" key="2">
    <source>
        <dbReference type="PROSITE" id="PS50983"/>
    </source>
</evidence>
<dbReference type="PANTHER" id="PTHR30535">
    <property type="entry name" value="VITAMIN B12-BINDING PROTEIN"/>
    <property type="match status" value="1"/>
</dbReference>
<reference evidence="3 4" key="1">
    <citation type="submission" date="2024-06" db="EMBL/GenBank/DDBJ databases">
        <title>Genomics of switchgrass bacterial isolates.</title>
        <authorList>
            <person name="Shade A."/>
        </authorList>
    </citation>
    <scope>NUCLEOTIDE SEQUENCE [LARGE SCALE GENOMIC DNA]</scope>
    <source>
        <strain evidence="3 4">PvP084</strain>
    </source>
</reference>
<dbReference type="PROSITE" id="PS50983">
    <property type="entry name" value="FE_B12_PBP"/>
    <property type="match status" value="1"/>
</dbReference>
<protein>
    <submittedName>
        <fullName evidence="3">Iron complex transport system substrate-binding protein</fullName>
    </submittedName>
</protein>
<dbReference type="InterPro" id="IPR050902">
    <property type="entry name" value="ABC_Transporter_SBP"/>
</dbReference>
<accession>A0ABV2NTW9</accession>
<dbReference type="Pfam" id="PF01497">
    <property type="entry name" value="Peripla_BP_2"/>
    <property type="match status" value="1"/>
</dbReference>
<evidence type="ECO:0000313" key="3">
    <source>
        <dbReference type="EMBL" id="MET3869963.1"/>
    </source>
</evidence>
<feature type="chain" id="PRO_5045493329" evidence="1">
    <location>
        <begin position="25"/>
        <end position="370"/>
    </location>
</feature>
<feature type="signal peptide" evidence="1">
    <location>
        <begin position="1"/>
        <end position="24"/>
    </location>
</feature>
<keyword evidence="1" id="KW-0732">Signal</keyword>
<dbReference type="PANTHER" id="PTHR30535:SF34">
    <property type="entry name" value="MOLYBDATE-BINDING PROTEIN MOLA"/>
    <property type="match status" value="1"/>
</dbReference>
<dbReference type="Proteomes" id="UP001549119">
    <property type="component" value="Unassembled WGS sequence"/>
</dbReference>
<dbReference type="Gene3D" id="3.40.50.1980">
    <property type="entry name" value="Nitrogenase molybdenum iron protein domain"/>
    <property type="match status" value="2"/>
</dbReference>
<feature type="domain" description="Fe/B12 periplasmic-binding" evidence="2">
    <location>
        <begin position="35"/>
        <end position="343"/>
    </location>
</feature>
<proteinExistence type="predicted"/>
<gene>
    <name evidence="3" type="ORF">ABIC20_007348</name>
</gene>
<dbReference type="RefSeq" id="WP_209651086.1">
    <property type="nucleotide sequence ID" value="NZ_JBEPNW010000008.1"/>
</dbReference>
<name>A0ABV2NTW9_9HYPH</name>
<sequence length="370" mass="38386">MNALAHQLVRAGLLLAALTGAASAEPVNAIDSLGRSVALAAPARRILLAAGRDLPALALIDKDVATRIVGIGQDLRRQSPDVWRAYERAYPRLAELPVMETGPGGFPAERAIALGPDLVILGRTQAGSPDADGSTPLLRALGAAGIAAAVIDFHEHPLRDTAPAMRALGRLLGREREADEFNAFVAAHLAAVAVRLRGARDAPVLFLHTHAGAMACCFSPGQGTFNDDILAAGGRNAAAPLLPGATGQISPEALLSLDPTIYVATGGAHLADKGGLVLGDGVDRAAAHTALEAILRAPGLAPLSAVKAGRAYGLWHGFSTSPLNVLAVEVMAKWLHPELMEDVDPARTLAEINARFLAVPMDGAYWVALR</sequence>
<keyword evidence="4" id="KW-1185">Reference proteome</keyword>
<dbReference type="SUPFAM" id="SSF53807">
    <property type="entry name" value="Helical backbone' metal receptor"/>
    <property type="match status" value="1"/>
</dbReference>
<evidence type="ECO:0000256" key="1">
    <source>
        <dbReference type="SAM" id="SignalP"/>
    </source>
</evidence>
<organism evidence="3 4">
    <name type="scientific">Methylobacterium radiotolerans</name>
    <dbReference type="NCBI Taxonomy" id="31998"/>
    <lineage>
        <taxon>Bacteria</taxon>
        <taxon>Pseudomonadati</taxon>
        <taxon>Pseudomonadota</taxon>
        <taxon>Alphaproteobacteria</taxon>
        <taxon>Hyphomicrobiales</taxon>
        <taxon>Methylobacteriaceae</taxon>
        <taxon>Methylobacterium</taxon>
    </lineage>
</organism>
<dbReference type="EMBL" id="JBEPNW010000008">
    <property type="protein sequence ID" value="MET3869963.1"/>
    <property type="molecule type" value="Genomic_DNA"/>
</dbReference>
<comment type="caution">
    <text evidence="3">The sequence shown here is derived from an EMBL/GenBank/DDBJ whole genome shotgun (WGS) entry which is preliminary data.</text>
</comment>
<evidence type="ECO:0000313" key="4">
    <source>
        <dbReference type="Proteomes" id="UP001549119"/>
    </source>
</evidence>